<dbReference type="AlphaFoldDB" id="A0A6A6PHF2"/>
<evidence type="ECO:0000256" key="7">
    <source>
        <dbReference type="SAM" id="Phobius"/>
    </source>
</evidence>
<gene>
    <name evidence="8" type="ORF">BDY17DRAFT_305077</name>
</gene>
<keyword evidence="4 7" id="KW-1133">Transmembrane helix</keyword>
<feature type="compositionally biased region" description="Basic and acidic residues" evidence="6">
    <location>
        <begin position="42"/>
        <end position="55"/>
    </location>
</feature>
<evidence type="ECO:0000313" key="9">
    <source>
        <dbReference type="Proteomes" id="UP000799767"/>
    </source>
</evidence>
<name>A0A6A6PHF2_9PEZI</name>
<dbReference type="GO" id="GO:0016020">
    <property type="term" value="C:membrane"/>
    <property type="evidence" value="ECO:0007669"/>
    <property type="project" value="UniProtKB-SubCell"/>
</dbReference>
<dbReference type="EMBL" id="MU001642">
    <property type="protein sequence ID" value="KAF2479154.1"/>
    <property type="molecule type" value="Genomic_DNA"/>
</dbReference>
<keyword evidence="9" id="KW-1185">Reference proteome</keyword>
<reference evidence="8" key="1">
    <citation type="journal article" date="2020" name="Stud. Mycol.">
        <title>101 Dothideomycetes genomes: a test case for predicting lifestyles and emergence of pathogens.</title>
        <authorList>
            <person name="Haridas S."/>
            <person name="Albert R."/>
            <person name="Binder M."/>
            <person name="Bloem J."/>
            <person name="Labutti K."/>
            <person name="Salamov A."/>
            <person name="Andreopoulos B."/>
            <person name="Baker S."/>
            <person name="Barry K."/>
            <person name="Bills G."/>
            <person name="Bluhm B."/>
            <person name="Cannon C."/>
            <person name="Castanera R."/>
            <person name="Culley D."/>
            <person name="Daum C."/>
            <person name="Ezra D."/>
            <person name="Gonzalez J."/>
            <person name="Henrissat B."/>
            <person name="Kuo A."/>
            <person name="Liang C."/>
            <person name="Lipzen A."/>
            <person name="Lutzoni F."/>
            <person name="Magnuson J."/>
            <person name="Mondo S."/>
            <person name="Nolan M."/>
            <person name="Ohm R."/>
            <person name="Pangilinan J."/>
            <person name="Park H.-J."/>
            <person name="Ramirez L."/>
            <person name="Alfaro M."/>
            <person name="Sun H."/>
            <person name="Tritt A."/>
            <person name="Yoshinaga Y."/>
            <person name="Zwiers L.-H."/>
            <person name="Turgeon B."/>
            <person name="Goodwin S."/>
            <person name="Spatafora J."/>
            <person name="Crous P."/>
            <person name="Grigoriev I."/>
        </authorList>
    </citation>
    <scope>NUCLEOTIDE SEQUENCE</scope>
    <source>
        <strain evidence="8">CBS 113389</strain>
    </source>
</reference>
<protein>
    <submittedName>
        <fullName evidence="8">Phthalate transporter</fullName>
    </submittedName>
</protein>
<keyword evidence="5 7" id="KW-0472">Membrane</keyword>
<dbReference type="InterPro" id="IPR036259">
    <property type="entry name" value="MFS_trans_sf"/>
</dbReference>
<evidence type="ECO:0000256" key="2">
    <source>
        <dbReference type="ARBA" id="ARBA00022448"/>
    </source>
</evidence>
<evidence type="ECO:0000256" key="3">
    <source>
        <dbReference type="ARBA" id="ARBA00022692"/>
    </source>
</evidence>
<evidence type="ECO:0000313" key="8">
    <source>
        <dbReference type="EMBL" id="KAF2479154.1"/>
    </source>
</evidence>
<feature type="transmembrane region" description="Helical" evidence="7">
    <location>
        <begin position="367"/>
        <end position="389"/>
    </location>
</feature>
<organism evidence="8 9">
    <name type="scientific">Neohortaea acidophila</name>
    <dbReference type="NCBI Taxonomy" id="245834"/>
    <lineage>
        <taxon>Eukaryota</taxon>
        <taxon>Fungi</taxon>
        <taxon>Dikarya</taxon>
        <taxon>Ascomycota</taxon>
        <taxon>Pezizomycotina</taxon>
        <taxon>Dothideomycetes</taxon>
        <taxon>Dothideomycetidae</taxon>
        <taxon>Mycosphaerellales</taxon>
        <taxon>Teratosphaeriaceae</taxon>
        <taxon>Neohortaea</taxon>
    </lineage>
</organism>
<feature type="transmembrane region" description="Helical" evidence="7">
    <location>
        <begin position="401"/>
        <end position="422"/>
    </location>
</feature>
<feature type="transmembrane region" description="Helical" evidence="7">
    <location>
        <begin position="96"/>
        <end position="115"/>
    </location>
</feature>
<dbReference type="RefSeq" id="XP_033585724.1">
    <property type="nucleotide sequence ID" value="XM_033734812.1"/>
</dbReference>
<feature type="transmembrane region" description="Helical" evidence="7">
    <location>
        <begin position="428"/>
        <end position="450"/>
    </location>
</feature>
<feature type="compositionally biased region" description="Acidic residues" evidence="6">
    <location>
        <begin position="1"/>
        <end position="18"/>
    </location>
</feature>
<evidence type="ECO:0000256" key="1">
    <source>
        <dbReference type="ARBA" id="ARBA00004141"/>
    </source>
</evidence>
<feature type="transmembrane region" description="Helical" evidence="7">
    <location>
        <begin position="497"/>
        <end position="516"/>
    </location>
</feature>
<dbReference type="InterPro" id="IPR011701">
    <property type="entry name" value="MFS"/>
</dbReference>
<evidence type="ECO:0000256" key="5">
    <source>
        <dbReference type="ARBA" id="ARBA00023136"/>
    </source>
</evidence>
<proteinExistence type="predicted"/>
<keyword evidence="2" id="KW-0813">Transport</keyword>
<comment type="subcellular location">
    <subcellularLocation>
        <location evidence="1">Membrane</location>
        <topology evidence="1">Multi-pass membrane protein</topology>
    </subcellularLocation>
</comment>
<dbReference type="SUPFAM" id="SSF103473">
    <property type="entry name" value="MFS general substrate transporter"/>
    <property type="match status" value="1"/>
</dbReference>
<dbReference type="OrthoDB" id="1935484at2759"/>
<feature type="region of interest" description="Disordered" evidence="6">
    <location>
        <begin position="1"/>
        <end position="55"/>
    </location>
</feature>
<dbReference type="Gene3D" id="1.20.1250.20">
    <property type="entry name" value="MFS general substrate transporter like domains"/>
    <property type="match status" value="1"/>
</dbReference>
<evidence type="ECO:0000256" key="4">
    <source>
        <dbReference type="ARBA" id="ARBA00022989"/>
    </source>
</evidence>
<dbReference type="FunFam" id="1.20.1250.20:FF:000106">
    <property type="entry name" value="MFS transporter, putative"/>
    <property type="match status" value="1"/>
</dbReference>
<keyword evidence="3 7" id="KW-0812">Transmembrane</keyword>
<feature type="transmembrane region" description="Helical" evidence="7">
    <location>
        <begin position="259"/>
        <end position="277"/>
    </location>
</feature>
<feature type="transmembrane region" description="Helical" evidence="7">
    <location>
        <begin position="187"/>
        <end position="213"/>
    </location>
</feature>
<dbReference type="GeneID" id="54475814"/>
<dbReference type="PANTHER" id="PTHR43791:SF104">
    <property type="entry name" value="MAJOR FACILITATOR SUPERFAMILY (MFS) PROFILE DOMAIN-CONTAINING PROTEIN-RELATED"/>
    <property type="match status" value="1"/>
</dbReference>
<evidence type="ECO:0000256" key="6">
    <source>
        <dbReference type="SAM" id="MobiDB-lite"/>
    </source>
</evidence>
<dbReference type="PANTHER" id="PTHR43791">
    <property type="entry name" value="PERMEASE-RELATED"/>
    <property type="match status" value="1"/>
</dbReference>
<dbReference type="Pfam" id="PF07690">
    <property type="entry name" value="MFS_1"/>
    <property type="match status" value="1"/>
</dbReference>
<accession>A0A6A6PHF2</accession>
<sequence length="556" mass="64303">MEPDESNYELDALLEDDGVSPRGSTGERTSSEYDMVEGGHSQLRERKPGRKAAGDDRLSTFYQPVESYEGRHRWDPKFQWTPAQERKVVRKIDRRICIWICVMFFALQVDRGNIYQALSDDMLDNLNITTNEYNYGQSIFFLAFILAELPSQLVSKRLGPDTWLPMQMVAWSVIASLQSLLSGKWSFWITRALIGICEGGFIPTVVLYLSYFYNSTELPIRLSYFWLTKELSDMISALIAYGILHMRGVLGIAGWRWLFALEGILTGSIGIISYVYLPPSPTQTASKFRGERGWFSVEEEKIMVNRILRDDPSKGDMHNREALTPSMIWHCLTDYHLWPIYLIGLSWEMPVEPIAQYMTLTLRGAGFDTFTVNLLTIPAYAFWMMNLLIVTRVSEWINERFLLSTISQFWILPILLALELLPVPRNHWTVWFLTVLAFAQPYVHAMLVGIASRNSGSVRLRAVSAALYNMSIQASNIIGSNIYREDDAPYYFRGNKILMGVALYNIFLFVGTKWFYVVQNKRRDRIWLNMSEEARRQYLANTRDQGNKRLDFRFAH</sequence>
<dbReference type="GO" id="GO:0022857">
    <property type="term" value="F:transmembrane transporter activity"/>
    <property type="evidence" value="ECO:0007669"/>
    <property type="project" value="InterPro"/>
</dbReference>
<dbReference type="Proteomes" id="UP000799767">
    <property type="component" value="Unassembled WGS sequence"/>
</dbReference>